<keyword evidence="3 8" id="KW-0489">Methyltransferase</keyword>
<keyword evidence="4 8" id="KW-0808">Transferase</keyword>
<dbReference type="EC" id="2.1.1.37" evidence="2"/>
<name>A0A9P9ABL4_9PEZI</name>
<evidence type="ECO:0000256" key="1">
    <source>
        <dbReference type="ARBA" id="ARBA00004123"/>
    </source>
</evidence>
<dbReference type="OrthoDB" id="5376140at2759"/>
<gene>
    <name evidence="11" type="ORF">F5X68DRAFT_240311</name>
</gene>
<dbReference type="PROSITE" id="PS00094">
    <property type="entry name" value="C5_MTASE_1"/>
    <property type="match status" value="1"/>
</dbReference>
<dbReference type="EMBL" id="JAGSXJ010000012">
    <property type="protein sequence ID" value="KAH6686860.1"/>
    <property type="molecule type" value="Genomic_DNA"/>
</dbReference>
<evidence type="ECO:0000259" key="10">
    <source>
        <dbReference type="PROSITE" id="PS51038"/>
    </source>
</evidence>
<evidence type="ECO:0000313" key="12">
    <source>
        <dbReference type="Proteomes" id="UP000770015"/>
    </source>
</evidence>
<accession>A0A9P9ABL4</accession>
<dbReference type="PANTHER" id="PTHR10629">
    <property type="entry name" value="CYTOSINE-SPECIFIC METHYLTRANSFERASE"/>
    <property type="match status" value="1"/>
</dbReference>
<feature type="active site" evidence="8">
    <location>
        <position position="770"/>
    </location>
</feature>
<dbReference type="GO" id="GO:0003886">
    <property type="term" value="F:DNA (cytosine-5-)-methyltransferase activity"/>
    <property type="evidence" value="ECO:0007669"/>
    <property type="project" value="UniProtKB-EC"/>
</dbReference>
<evidence type="ECO:0000256" key="6">
    <source>
        <dbReference type="ARBA" id="ARBA00023125"/>
    </source>
</evidence>
<keyword evidence="5 8" id="KW-0949">S-adenosyl-L-methionine</keyword>
<evidence type="ECO:0000313" key="11">
    <source>
        <dbReference type="EMBL" id="KAH6686860.1"/>
    </source>
</evidence>
<dbReference type="PRINTS" id="PR00105">
    <property type="entry name" value="C5METTRFRASE"/>
</dbReference>
<comment type="similarity">
    <text evidence="8">Belongs to the class I-like SAM-binding methyltransferase superfamily. C5-methyltransferase family.</text>
</comment>
<dbReference type="GO" id="GO:0003677">
    <property type="term" value="F:DNA binding"/>
    <property type="evidence" value="ECO:0007669"/>
    <property type="project" value="UniProtKB-KW"/>
</dbReference>
<dbReference type="InterPro" id="IPR050390">
    <property type="entry name" value="C5-Methyltransferase"/>
</dbReference>
<evidence type="ECO:0000256" key="9">
    <source>
        <dbReference type="SAM" id="MobiDB-lite"/>
    </source>
</evidence>
<dbReference type="PROSITE" id="PS51679">
    <property type="entry name" value="SAM_MT_C5"/>
    <property type="match status" value="1"/>
</dbReference>
<dbReference type="InterPro" id="IPR029063">
    <property type="entry name" value="SAM-dependent_MTases_sf"/>
</dbReference>
<keyword evidence="7" id="KW-0539">Nucleus</keyword>
<dbReference type="SUPFAM" id="SSF53335">
    <property type="entry name" value="S-adenosyl-L-methionine-dependent methyltransferases"/>
    <property type="match status" value="1"/>
</dbReference>
<evidence type="ECO:0000256" key="5">
    <source>
        <dbReference type="ARBA" id="ARBA00022691"/>
    </source>
</evidence>
<evidence type="ECO:0000256" key="2">
    <source>
        <dbReference type="ARBA" id="ARBA00011975"/>
    </source>
</evidence>
<keyword evidence="12" id="KW-1185">Reference proteome</keyword>
<dbReference type="Pfam" id="PF00145">
    <property type="entry name" value="DNA_methylase"/>
    <property type="match status" value="1"/>
</dbReference>
<feature type="region of interest" description="Disordered" evidence="9">
    <location>
        <begin position="1"/>
        <end position="91"/>
    </location>
</feature>
<dbReference type="Proteomes" id="UP000770015">
    <property type="component" value="Unassembled WGS sequence"/>
</dbReference>
<keyword evidence="6" id="KW-0238">DNA-binding</keyword>
<sequence length="1232" mass="139823">MPPPLEDLAQESPEEGTPPARPHQWPSVSIFEDSDDPEEAAVLAQLAESDEEDETWEPVRPKSSSATRTQPPSTLVTPKSRYQGFEPTAPETTEFRAVKNLTKNMEEDANGFELELDEFVIYMLLPGDTEKEYPDQMYPYEMKPLHHLAVQKLRPSILYADGYLSNGTDRYYVRKMPFDTVPIGNYGLESHTVGDQIWIQTSLYEKGHSPAYFKLKNPSQEYVRFHTGFLWIVELTKHVVDYLGYMETQQNTPVEFHHFKSHFGEWIHQAHGHDEGFQRWFRQYGKNDFRIAVHANRRFVYKEAHGVMDDEGVNFHAFWDEIIHYNTYKVMGSTRQDSDALIGPVPATVVTPYIYDCFSELPFVSVMEKVEPSPATEALRQELIRQQHLEMPSKLHSADEHTQAATCSLPDLKRGIKVGSVISTMRDTGESHWRRQAVETNDSDRCPKRAAVTWIYRPADTICGDMKYPWRNELFLSDHCSCGEVGMSKITEQEITGVHSVHWGGSSTTEAEFFCRQTYLHQERRWITWQEDHLHCAHNTPHEKPLPYTTGDTVLAHIDTSTEILEPCVLLTCSPTESQMQVLPRKQKFRSNCAPNELVWSDSAQIVTVKNWHIHGRCLVRLFKPEEQLSAPYDRSGVGNAFFIRSRVDPEAPNSLVPFTDEHPFPSYIRQGMDTDDHFRKLKGFDLFCGGGNFGRGLEDAGAIEMRWANDYDPRACHTYMANLDGEQKAKVHPFVGSIDDLQRRALEGKFADNVPPVGEVEFVSGGSPCPGFSRLTKDKTTPKQRKNQSLVAAFASFIDLYRPKYGILENVVEIVQAKNARAEDVFSQLICAIVGLGYQAHFFLLDAWVYGSPQSRSRVFLAFAAPGFRLPEKPIQSHIYLEADRRTKSLGWLPNGEPMVERLFMPAAFRPVTAAAALADLPEIGDGKPDVCIRFPDHRQCYGVTKKVRNQFSLIPTRPFQMNFSKAWYDAHVITEAERELFPASGMRVQKVSKGWGRVHPQKIMSTVTTAPHPADAFIGKCMHWNEPRILTVMEVRRAQGFRDHEVILGESKEQWATIGNSVAREVSIALGLSFREALLGSLVKAEENLHTESPGPKAIFQDDLRREALLRHVAKTTPDEDGFDTTQPLPGSGPQLAEDWVDDFATTRDDVPRESSSSSSSSDEMTSLAWSRYSVSMQTTAATRFTTWETVQQGMKRHSTLISEENELHTTETMAIDEADRLKRQRFGGA</sequence>
<evidence type="ECO:0000256" key="3">
    <source>
        <dbReference type="ARBA" id="ARBA00022603"/>
    </source>
</evidence>
<dbReference type="InterPro" id="IPR018117">
    <property type="entry name" value="C5_DNA_meth_AS"/>
</dbReference>
<dbReference type="PANTHER" id="PTHR10629:SF54">
    <property type="entry name" value="DNA METHYLTRANSFERASE DIM-2"/>
    <property type="match status" value="1"/>
</dbReference>
<proteinExistence type="inferred from homology"/>
<dbReference type="Gene3D" id="3.40.50.150">
    <property type="entry name" value="Vaccinia Virus protein VP39"/>
    <property type="match status" value="1"/>
</dbReference>
<dbReference type="InterPro" id="IPR001525">
    <property type="entry name" value="C5_MeTfrase"/>
</dbReference>
<dbReference type="InterPro" id="IPR057215">
    <property type="entry name" value="DUF7893"/>
</dbReference>
<dbReference type="GO" id="GO:0003682">
    <property type="term" value="F:chromatin binding"/>
    <property type="evidence" value="ECO:0007669"/>
    <property type="project" value="InterPro"/>
</dbReference>
<comment type="caution">
    <text evidence="11">The sequence shown here is derived from an EMBL/GenBank/DDBJ whole genome shotgun (WGS) entry which is preliminary data.</text>
</comment>
<evidence type="ECO:0000256" key="4">
    <source>
        <dbReference type="ARBA" id="ARBA00022679"/>
    </source>
</evidence>
<reference evidence="11" key="1">
    <citation type="journal article" date="2021" name="Nat. Commun.">
        <title>Genetic determinants of endophytism in the Arabidopsis root mycobiome.</title>
        <authorList>
            <person name="Mesny F."/>
            <person name="Miyauchi S."/>
            <person name="Thiergart T."/>
            <person name="Pickel B."/>
            <person name="Atanasova L."/>
            <person name="Karlsson M."/>
            <person name="Huettel B."/>
            <person name="Barry K.W."/>
            <person name="Haridas S."/>
            <person name="Chen C."/>
            <person name="Bauer D."/>
            <person name="Andreopoulos W."/>
            <person name="Pangilinan J."/>
            <person name="LaButti K."/>
            <person name="Riley R."/>
            <person name="Lipzen A."/>
            <person name="Clum A."/>
            <person name="Drula E."/>
            <person name="Henrissat B."/>
            <person name="Kohler A."/>
            <person name="Grigoriev I.V."/>
            <person name="Martin F.M."/>
            <person name="Hacquard S."/>
        </authorList>
    </citation>
    <scope>NUCLEOTIDE SEQUENCE</scope>
    <source>
        <strain evidence="11">MPI-SDFR-AT-0117</strain>
    </source>
</reference>
<dbReference type="PROSITE" id="PS51038">
    <property type="entry name" value="BAH"/>
    <property type="match status" value="1"/>
</dbReference>
<dbReference type="Gene3D" id="3.90.120.10">
    <property type="entry name" value="DNA Methylase, subunit A, domain 2"/>
    <property type="match status" value="1"/>
</dbReference>
<dbReference type="InterPro" id="IPR001025">
    <property type="entry name" value="BAH_dom"/>
</dbReference>
<dbReference type="GO" id="GO:0005634">
    <property type="term" value="C:nucleus"/>
    <property type="evidence" value="ECO:0007669"/>
    <property type="project" value="UniProtKB-SubCell"/>
</dbReference>
<evidence type="ECO:0000256" key="8">
    <source>
        <dbReference type="PROSITE-ProRule" id="PRU01016"/>
    </source>
</evidence>
<dbReference type="Pfam" id="PF25423">
    <property type="entry name" value="DUF7893"/>
    <property type="match status" value="1"/>
</dbReference>
<protein>
    <recommendedName>
        <fullName evidence="2">DNA (cytosine-5-)-methyltransferase</fullName>
        <ecNumber evidence="2">2.1.1.37</ecNumber>
    </recommendedName>
</protein>
<evidence type="ECO:0000256" key="7">
    <source>
        <dbReference type="ARBA" id="ARBA00023242"/>
    </source>
</evidence>
<feature type="region of interest" description="Disordered" evidence="9">
    <location>
        <begin position="1117"/>
        <end position="1139"/>
    </location>
</feature>
<dbReference type="GO" id="GO:0044027">
    <property type="term" value="P:negative regulation of gene expression via chromosomal CpG island methylation"/>
    <property type="evidence" value="ECO:0007669"/>
    <property type="project" value="TreeGrafter"/>
</dbReference>
<dbReference type="GO" id="GO:0032259">
    <property type="term" value="P:methylation"/>
    <property type="evidence" value="ECO:0007669"/>
    <property type="project" value="UniProtKB-KW"/>
</dbReference>
<comment type="subcellular location">
    <subcellularLocation>
        <location evidence="1">Nucleus</location>
    </subcellularLocation>
</comment>
<dbReference type="AlphaFoldDB" id="A0A9P9ABL4"/>
<organism evidence="11 12">
    <name type="scientific">Plectosphaerella plurivora</name>
    <dbReference type="NCBI Taxonomy" id="936078"/>
    <lineage>
        <taxon>Eukaryota</taxon>
        <taxon>Fungi</taxon>
        <taxon>Dikarya</taxon>
        <taxon>Ascomycota</taxon>
        <taxon>Pezizomycotina</taxon>
        <taxon>Sordariomycetes</taxon>
        <taxon>Hypocreomycetidae</taxon>
        <taxon>Glomerellales</taxon>
        <taxon>Plectosphaerellaceae</taxon>
        <taxon>Plectosphaerella</taxon>
    </lineage>
</organism>
<dbReference type="InterPro" id="IPR043151">
    <property type="entry name" value="BAH_sf"/>
</dbReference>
<feature type="compositionally biased region" description="Polar residues" evidence="9">
    <location>
        <begin position="62"/>
        <end position="77"/>
    </location>
</feature>
<dbReference type="Gene3D" id="2.30.30.490">
    <property type="match status" value="1"/>
</dbReference>
<feature type="domain" description="BAH" evidence="10">
    <location>
        <begin position="414"/>
        <end position="530"/>
    </location>
</feature>